<dbReference type="AlphaFoldDB" id="A0A2P4Q3E7"/>
<dbReference type="Proteomes" id="UP000018888">
    <property type="component" value="Unassembled WGS sequence"/>
</dbReference>
<keyword evidence="5" id="KW-1185">Reference proteome</keyword>
<keyword evidence="3" id="KW-0472">Membrane</keyword>
<keyword evidence="3" id="KW-0812">Transmembrane</keyword>
<reference evidence="4 5" key="1">
    <citation type="journal article" date="2013" name="Proc. Natl. Acad. Sci. U.S.A.">
        <title>Genome of an arbuscular mycorrhizal fungus provides insight into the oldest plant symbiosis.</title>
        <authorList>
            <person name="Tisserant E."/>
            <person name="Malbreil M."/>
            <person name="Kuo A."/>
            <person name="Kohler A."/>
            <person name="Symeonidi A."/>
            <person name="Balestrini R."/>
            <person name="Charron P."/>
            <person name="Duensing N."/>
            <person name="Frei Dit Frey N."/>
            <person name="Gianinazzi-Pearson V."/>
            <person name="Gilbert L.B."/>
            <person name="Handa Y."/>
            <person name="Herr J.R."/>
            <person name="Hijri M."/>
            <person name="Koul R."/>
            <person name="Kawaguchi M."/>
            <person name="Krajinski F."/>
            <person name="Lammers P.J."/>
            <person name="Masclaux F.G."/>
            <person name="Murat C."/>
            <person name="Morin E."/>
            <person name="Ndikumana S."/>
            <person name="Pagni M."/>
            <person name="Petitpierre D."/>
            <person name="Requena N."/>
            <person name="Rosikiewicz P."/>
            <person name="Riley R."/>
            <person name="Saito K."/>
            <person name="San Clemente H."/>
            <person name="Shapiro H."/>
            <person name="van Tuinen D."/>
            <person name="Becard G."/>
            <person name="Bonfante P."/>
            <person name="Paszkowski U."/>
            <person name="Shachar-Hill Y.Y."/>
            <person name="Tuskan G.A."/>
            <person name="Young P.W."/>
            <person name="Sanders I.R."/>
            <person name="Henrissat B."/>
            <person name="Rensing S.A."/>
            <person name="Grigoriev I.V."/>
            <person name="Corradi N."/>
            <person name="Roux C."/>
            <person name="Martin F."/>
        </authorList>
    </citation>
    <scope>NUCLEOTIDE SEQUENCE [LARGE SCALE GENOMIC DNA]</scope>
    <source>
        <strain evidence="4 5">DAOM 197198</strain>
    </source>
</reference>
<evidence type="ECO:0000313" key="4">
    <source>
        <dbReference type="EMBL" id="POG72124.1"/>
    </source>
</evidence>
<evidence type="ECO:0000256" key="2">
    <source>
        <dbReference type="SAM" id="MobiDB-lite"/>
    </source>
</evidence>
<reference evidence="4 5" key="2">
    <citation type="journal article" date="2018" name="New Phytol.">
        <title>High intraspecific genome diversity in the model arbuscular mycorrhizal symbiont Rhizophagus irregularis.</title>
        <authorList>
            <person name="Chen E.C.H."/>
            <person name="Morin E."/>
            <person name="Beaudet D."/>
            <person name="Noel J."/>
            <person name="Yildirir G."/>
            <person name="Ndikumana S."/>
            <person name="Charron P."/>
            <person name="St-Onge C."/>
            <person name="Giorgi J."/>
            <person name="Kruger M."/>
            <person name="Marton T."/>
            <person name="Ropars J."/>
            <person name="Grigoriev I.V."/>
            <person name="Hainaut M."/>
            <person name="Henrissat B."/>
            <person name="Roux C."/>
            <person name="Martin F."/>
            <person name="Corradi N."/>
        </authorList>
    </citation>
    <scope>NUCLEOTIDE SEQUENCE [LARGE SCALE GENOMIC DNA]</scope>
    <source>
        <strain evidence="4 5">DAOM 197198</strain>
    </source>
</reference>
<dbReference type="VEuPathDB" id="FungiDB:RhiirFUN_001203"/>
<proteinExistence type="predicted"/>
<evidence type="ECO:0000313" key="5">
    <source>
        <dbReference type="Proteomes" id="UP000018888"/>
    </source>
</evidence>
<comment type="caution">
    <text evidence="4">The sequence shown here is derived from an EMBL/GenBank/DDBJ whole genome shotgun (WGS) entry which is preliminary data.</text>
</comment>
<dbReference type="EMBL" id="AUPC02000099">
    <property type="protein sequence ID" value="POG72124.1"/>
    <property type="molecule type" value="Genomic_DNA"/>
</dbReference>
<feature type="coiled-coil region" evidence="1">
    <location>
        <begin position="56"/>
        <end position="97"/>
    </location>
</feature>
<protein>
    <submittedName>
        <fullName evidence="4">Uncharacterized protein</fullName>
    </submittedName>
</protein>
<accession>A0A2P4Q3E7</accession>
<feature type="region of interest" description="Disordered" evidence="2">
    <location>
        <begin position="1"/>
        <end position="22"/>
    </location>
</feature>
<keyword evidence="3" id="KW-1133">Transmembrane helix</keyword>
<feature type="transmembrane region" description="Helical" evidence="3">
    <location>
        <begin position="265"/>
        <end position="289"/>
    </location>
</feature>
<evidence type="ECO:0000256" key="1">
    <source>
        <dbReference type="SAM" id="Coils"/>
    </source>
</evidence>
<name>A0A2P4Q3E7_RHIID</name>
<gene>
    <name evidence="4" type="ORF">GLOIN_2v1830120</name>
</gene>
<evidence type="ECO:0000256" key="3">
    <source>
        <dbReference type="SAM" id="Phobius"/>
    </source>
</evidence>
<organism evidence="4 5">
    <name type="scientific">Rhizophagus irregularis (strain DAOM 181602 / DAOM 197198 / MUCL 43194)</name>
    <name type="common">Arbuscular mycorrhizal fungus</name>
    <name type="synonym">Glomus intraradices</name>
    <dbReference type="NCBI Taxonomy" id="747089"/>
    <lineage>
        <taxon>Eukaryota</taxon>
        <taxon>Fungi</taxon>
        <taxon>Fungi incertae sedis</taxon>
        <taxon>Mucoromycota</taxon>
        <taxon>Glomeromycotina</taxon>
        <taxon>Glomeromycetes</taxon>
        <taxon>Glomerales</taxon>
        <taxon>Glomeraceae</taxon>
        <taxon>Rhizophagus</taxon>
    </lineage>
</organism>
<keyword evidence="1" id="KW-0175">Coiled coil</keyword>
<sequence length="340" mass="39179">MPQIRTLKDLNNGNKLGDTPANYYPPSRTDLEEQLSCAKKDHEVAIYWESQFADNYDVLDRKNKRMQDDLDKSKNENEKLSDRVHQLGEEIRQLHLDKNELMLQITRKDISLADAERKFSIKSEEKQAFQSKTKEEIQALQSRVKELEQDASLAQNEISEIVSLKRKLELKNVELTTENIGLSLAKDDLEDLLTEKKDELAQIKDDLVIAQKALIEKDSLLQEANDRLAEQISQTSSESEVLGGDKGLEKGIEITSPKTTSDSPYYLFFQYAIIFVIVLLIICILWCVFSRRNSSYNEEKNISNYKIPLNRNQSYAFPIRYTEEPKDRTASYETSSFGYG</sequence>
<feature type="coiled-coil region" evidence="1">
    <location>
        <begin position="130"/>
        <end position="213"/>
    </location>
</feature>